<name>A0A9W4TY28_9ASCO</name>
<dbReference type="EMBL" id="CANTUO010000004">
    <property type="protein sequence ID" value="CAI5759177.1"/>
    <property type="molecule type" value="Genomic_DNA"/>
</dbReference>
<dbReference type="AlphaFoldDB" id="A0A9W4TY28"/>
<evidence type="ECO:0000313" key="6">
    <source>
        <dbReference type="EMBL" id="CAI5759177.1"/>
    </source>
</evidence>
<dbReference type="GO" id="GO:0006457">
    <property type="term" value="P:protein folding"/>
    <property type="evidence" value="ECO:0007669"/>
    <property type="project" value="UniProtKB-UniRule"/>
</dbReference>
<feature type="coiled-coil region" evidence="5">
    <location>
        <begin position="83"/>
        <end position="117"/>
    </location>
</feature>
<dbReference type="SUPFAM" id="SSF46579">
    <property type="entry name" value="Prefoldin"/>
    <property type="match status" value="1"/>
</dbReference>
<comment type="subunit">
    <text evidence="4">Heterohexamer of two PFD-alpha type and four PFD-beta type subunits.</text>
</comment>
<dbReference type="GO" id="GO:0005737">
    <property type="term" value="C:cytoplasm"/>
    <property type="evidence" value="ECO:0007669"/>
    <property type="project" value="TreeGrafter"/>
</dbReference>
<sequence>MELLPEGQRNTATEVKWEDQQKINKFSTIISKKDELLIHLDQLNQEKEYSDDLSLEIELLDEDDTIQYKLGDSFVFMKVSKAISKLESDQEKMNNKIDASNELIVKYDEELNELKSHLYAKFGNNINLER</sequence>
<dbReference type="PANTHER" id="PTHR21100:SF9">
    <property type="entry name" value="PREFOLDIN SUBUNIT 4"/>
    <property type="match status" value="1"/>
</dbReference>
<evidence type="ECO:0000256" key="4">
    <source>
        <dbReference type="PIRNR" id="PIRNR016477"/>
    </source>
</evidence>
<evidence type="ECO:0000256" key="1">
    <source>
        <dbReference type="ARBA" id="ARBA00008045"/>
    </source>
</evidence>
<comment type="caution">
    <text evidence="6">The sequence shown here is derived from an EMBL/GenBank/DDBJ whole genome shotgun (WGS) entry which is preliminary data.</text>
</comment>
<dbReference type="CDD" id="cd23165">
    <property type="entry name" value="Prefoldin_4"/>
    <property type="match status" value="1"/>
</dbReference>
<evidence type="ECO:0000256" key="2">
    <source>
        <dbReference type="ARBA" id="ARBA00023186"/>
    </source>
</evidence>
<accession>A0A9W4TY28</accession>
<evidence type="ECO:0000256" key="5">
    <source>
        <dbReference type="SAM" id="Coils"/>
    </source>
</evidence>
<dbReference type="FunFam" id="1.10.287.370:FF:000005">
    <property type="entry name" value="Prefoldin subunit 4"/>
    <property type="match status" value="1"/>
</dbReference>
<dbReference type="InterPro" id="IPR016661">
    <property type="entry name" value="PFDN4"/>
</dbReference>
<protein>
    <recommendedName>
        <fullName evidence="4">Prefoldin subunit 4</fullName>
    </recommendedName>
</protein>
<dbReference type="PANTHER" id="PTHR21100">
    <property type="entry name" value="PREFOLDIN SUBUNIT 4"/>
    <property type="match status" value="1"/>
</dbReference>
<keyword evidence="5" id="KW-0175">Coiled coil</keyword>
<proteinExistence type="inferred from homology"/>
<organism evidence="6 7">
    <name type="scientific">Candida verbasci</name>
    <dbReference type="NCBI Taxonomy" id="1227364"/>
    <lineage>
        <taxon>Eukaryota</taxon>
        <taxon>Fungi</taxon>
        <taxon>Dikarya</taxon>
        <taxon>Ascomycota</taxon>
        <taxon>Saccharomycotina</taxon>
        <taxon>Pichiomycetes</taxon>
        <taxon>Debaryomycetaceae</taxon>
        <taxon>Candida/Lodderomyces clade</taxon>
        <taxon>Candida</taxon>
    </lineage>
</organism>
<dbReference type="Proteomes" id="UP001152885">
    <property type="component" value="Unassembled WGS sequence"/>
</dbReference>
<keyword evidence="2 4" id="KW-0143">Chaperone</keyword>
<dbReference type="Pfam" id="PF01920">
    <property type="entry name" value="Prefoldin_2"/>
    <property type="match status" value="1"/>
</dbReference>
<evidence type="ECO:0000313" key="7">
    <source>
        <dbReference type="Proteomes" id="UP001152885"/>
    </source>
</evidence>
<gene>
    <name evidence="6" type="ORF">CANVERA_P3686</name>
</gene>
<dbReference type="GO" id="GO:0016272">
    <property type="term" value="C:prefoldin complex"/>
    <property type="evidence" value="ECO:0007669"/>
    <property type="project" value="UniProtKB-UniRule"/>
</dbReference>
<reference evidence="6" key="1">
    <citation type="submission" date="2022-12" db="EMBL/GenBank/DDBJ databases">
        <authorList>
            <person name="Brejova B."/>
        </authorList>
    </citation>
    <scope>NUCLEOTIDE SEQUENCE</scope>
</reference>
<comment type="similarity">
    <text evidence="1 4">Belongs to the prefoldin subunit beta family.</text>
</comment>
<dbReference type="PIRSF" id="PIRSF016477">
    <property type="entry name" value="Prefoldin_subunit_4"/>
    <property type="match status" value="1"/>
</dbReference>
<dbReference type="OrthoDB" id="10250441at2759"/>
<dbReference type="InterPro" id="IPR002777">
    <property type="entry name" value="PFD_beta-like"/>
</dbReference>
<dbReference type="GO" id="GO:0051082">
    <property type="term" value="F:unfolded protein binding"/>
    <property type="evidence" value="ECO:0007669"/>
    <property type="project" value="InterPro"/>
</dbReference>
<comment type="function">
    <text evidence="3 4">Binds specifically to cytosolic chaperonin (c-CPN) and transfers target proteins to it. Binds to nascent polypeptide chain and promotes folding in an environment in which there are many competing pathways for nonnative proteins.</text>
</comment>
<keyword evidence="7" id="KW-1185">Reference proteome</keyword>
<evidence type="ECO:0000256" key="3">
    <source>
        <dbReference type="ARBA" id="ARBA00024667"/>
    </source>
</evidence>